<gene>
    <name evidence="1" type="ORF">RHMOL_Rhmol08G0006200</name>
</gene>
<evidence type="ECO:0000313" key="1">
    <source>
        <dbReference type="EMBL" id="KAI8540697.1"/>
    </source>
</evidence>
<keyword evidence="2" id="KW-1185">Reference proteome</keyword>
<evidence type="ECO:0000313" key="2">
    <source>
        <dbReference type="Proteomes" id="UP001062846"/>
    </source>
</evidence>
<accession>A0ACC0MI87</accession>
<sequence length="176" mass="20112">MENPSTELDSQSSYRAAEHHSSSFVGVIPDKYVFPKVLRACAQYWNFKVGIQVHKDVITCGAELTLQVCNSLVDVYSKCPHIESDRRVFSQMAEIDFLSWNSMISRYDCNGFLESALDLLGTMRLEGFEPGLVTWNMAMDVYCKMGQCDEAWKIFELIEEPDIISWTTLLFKDPEA</sequence>
<proteinExistence type="predicted"/>
<dbReference type="Proteomes" id="UP001062846">
    <property type="component" value="Chromosome 8"/>
</dbReference>
<comment type="caution">
    <text evidence="1">The sequence shown here is derived from an EMBL/GenBank/DDBJ whole genome shotgun (WGS) entry which is preliminary data.</text>
</comment>
<name>A0ACC0MI87_RHOML</name>
<dbReference type="EMBL" id="CM046395">
    <property type="protein sequence ID" value="KAI8540697.1"/>
    <property type="molecule type" value="Genomic_DNA"/>
</dbReference>
<organism evidence="1 2">
    <name type="scientific">Rhododendron molle</name>
    <name type="common">Chinese azalea</name>
    <name type="synonym">Azalea mollis</name>
    <dbReference type="NCBI Taxonomy" id="49168"/>
    <lineage>
        <taxon>Eukaryota</taxon>
        <taxon>Viridiplantae</taxon>
        <taxon>Streptophyta</taxon>
        <taxon>Embryophyta</taxon>
        <taxon>Tracheophyta</taxon>
        <taxon>Spermatophyta</taxon>
        <taxon>Magnoliopsida</taxon>
        <taxon>eudicotyledons</taxon>
        <taxon>Gunneridae</taxon>
        <taxon>Pentapetalae</taxon>
        <taxon>asterids</taxon>
        <taxon>Ericales</taxon>
        <taxon>Ericaceae</taxon>
        <taxon>Ericoideae</taxon>
        <taxon>Rhodoreae</taxon>
        <taxon>Rhododendron</taxon>
    </lineage>
</organism>
<protein>
    <submittedName>
        <fullName evidence="1">Uncharacterized protein</fullName>
    </submittedName>
</protein>
<reference evidence="1" key="1">
    <citation type="submission" date="2022-02" db="EMBL/GenBank/DDBJ databases">
        <title>Plant Genome Project.</title>
        <authorList>
            <person name="Zhang R.-G."/>
        </authorList>
    </citation>
    <scope>NUCLEOTIDE SEQUENCE</scope>
    <source>
        <strain evidence="1">AT1</strain>
    </source>
</reference>